<dbReference type="Gene3D" id="3.40.50.300">
    <property type="entry name" value="P-loop containing nucleotide triphosphate hydrolases"/>
    <property type="match status" value="1"/>
</dbReference>
<reference evidence="5 6" key="1">
    <citation type="submission" date="2019-08" db="EMBL/GenBank/DDBJ databases">
        <title>In-depth cultivation of the pig gut microbiome towards novel bacterial diversity and tailored functional studies.</title>
        <authorList>
            <person name="Wylensek D."/>
            <person name="Hitch T.C.A."/>
            <person name="Clavel T."/>
        </authorList>
    </citation>
    <scope>NUCLEOTIDE SEQUENCE [LARGE SCALE GENOMIC DNA]</scope>
    <source>
        <strain evidence="5 6">SM-530-WT-4B</strain>
    </source>
</reference>
<dbReference type="GO" id="GO:0016887">
    <property type="term" value="F:ATP hydrolysis activity"/>
    <property type="evidence" value="ECO:0007669"/>
    <property type="project" value="InterPro"/>
</dbReference>
<dbReference type="PROSITE" id="PS00211">
    <property type="entry name" value="ABC_TRANSPORTER_1"/>
    <property type="match status" value="1"/>
</dbReference>
<dbReference type="Pfam" id="PF00005">
    <property type="entry name" value="ABC_tran"/>
    <property type="match status" value="1"/>
</dbReference>
<dbReference type="PANTHER" id="PTHR24220">
    <property type="entry name" value="IMPORT ATP-BINDING PROTEIN"/>
    <property type="match status" value="1"/>
</dbReference>
<dbReference type="SUPFAM" id="SSF52540">
    <property type="entry name" value="P-loop containing nucleoside triphosphate hydrolases"/>
    <property type="match status" value="1"/>
</dbReference>
<dbReference type="AlphaFoldDB" id="A0A6L5Y9T3"/>
<dbReference type="InterPro" id="IPR017911">
    <property type="entry name" value="MacB-like_ATP-bd"/>
</dbReference>
<dbReference type="PROSITE" id="PS50893">
    <property type="entry name" value="ABC_TRANSPORTER_2"/>
    <property type="match status" value="1"/>
</dbReference>
<evidence type="ECO:0000313" key="5">
    <source>
        <dbReference type="EMBL" id="MST54875.1"/>
    </source>
</evidence>
<evidence type="ECO:0000256" key="3">
    <source>
        <dbReference type="ARBA" id="ARBA00022840"/>
    </source>
</evidence>
<keyword evidence="2" id="KW-0547">Nucleotide-binding</keyword>
<evidence type="ECO:0000256" key="2">
    <source>
        <dbReference type="ARBA" id="ARBA00022741"/>
    </source>
</evidence>
<proteinExistence type="predicted"/>
<evidence type="ECO:0000259" key="4">
    <source>
        <dbReference type="PROSITE" id="PS50893"/>
    </source>
</evidence>
<dbReference type="GO" id="GO:0022857">
    <property type="term" value="F:transmembrane transporter activity"/>
    <property type="evidence" value="ECO:0007669"/>
    <property type="project" value="TreeGrafter"/>
</dbReference>
<dbReference type="RefSeq" id="WP_154527992.1">
    <property type="nucleotide sequence ID" value="NZ_VUNH01000002.1"/>
</dbReference>
<comment type="caution">
    <text evidence="5">The sequence shown here is derived from an EMBL/GenBank/DDBJ whole genome shotgun (WGS) entry which is preliminary data.</text>
</comment>
<dbReference type="CDD" id="cd03255">
    <property type="entry name" value="ABC_MJ0796_LolCDE_FtsE"/>
    <property type="match status" value="1"/>
</dbReference>
<dbReference type="EMBL" id="VUNH01000002">
    <property type="protein sequence ID" value="MST54875.1"/>
    <property type="molecule type" value="Genomic_DNA"/>
</dbReference>
<evidence type="ECO:0000313" key="6">
    <source>
        <dbReference type="Proteomes" id="UP000473699"/>
    </source>
</evidence>
<accession>A0A6L5Y9T3</accession>
<dbReference type="InterPro" id="IPR015854">
    <property type="entry name" value="ABC_transpr_LolD-like"/>
</dbReference>
<dbReference type="GO" id="GO:0005524">
    <property type="term" value="F:ATP binding"/>
    <property type="evidence" value="ECO:0007669"/>
    <property type="project" value="UniProtKB-KW"/>
</dbReference>
<evidence type="ECO:0000256" key="1">
    <source>
        <dbReference type="ARBA" id="ARBA00022448"/>
    </source>
</evidence>
<sequence>MGAVLELKDLCKGYSRGGRSFFAVDHVSLTVASRDFVNVVGRSGSGKSTLLNLAAGMLAPTSGAVELDGVDLAGKSDAELSRLRCDSIGFIPQGAAALPNLTVLENVMLPFCLYPRGGDGEGAARLLLERFGIGAAAGSYPGELSGGELRRVLIARALINRPRLVIADEPTSDLDVESSRGIMEEFSRLNAEGVTLLIVSHDLDSLRYGTRVCTMSEGRLHEGNLFEA</sequence>
<dbReference type="InterPro" id="IPR003439">
    <property type="entry name" value="ABC_transporter-like_ATP-bd"/>
</dbReference>
<organism evidence="5 6">
    <name type="scientific">Pyramidobacter porci</name>
    <dbReference type="NCBI Taxonomy" id="2605789"/>
    <lineage>
        <taxon>Bacteria</taxon>
        <taxon>Thermotogati</taxon>
        <taxon>Synergistota</taxon>
        <taxon>Synergistia</taxon>
        <taxon>Synergistales</taxon>
        <taxon>Dethiosulfovibrionaceae</taxon>
        <taxon>Pyramidobacter</taxon>
    </lineage>
</organism>
<protein>
    <submittedName>
        <fullName evidence="5">ABC transporter ATP-binding protein</fullName>
    </submittedName>
</protein>
<keyword evidence="3 5" id="KW-0067">ATP-binding</keyword>
<dbReference type="PANTHER" id="PTHR24220:SF662">
    <property type="entry name" value="ABC TRANSPORTER ATP-BINDING PROTEIN"/>
    <property type="match status" value="1"/>
</dbReference>
<keyword evidence="1" id="KW-0813">Transport</keyword>
<name>A0A6L5Y9T3_9BACT</name>
<dbReference type="Proteomes" id="UP000473699">
    <property type="component" value="Unassembled WGS sequence"/>
</dbReference>
<dbReference type="InterPro" id="IPR017871">
    <property type="entry name" value="ABC_transporter-like_CS"/>
</dbReference>
<dbReference type="InterPro" id="IPR003593">
    <property type="entry name" value="AAA+_ATPase"/>
</dbReference>
<feature type="domain" description="ABC transporter" evidence="4">
    <location>
        <begin position="5"/>
        <end position="228"/>
    </location>
</feature>
<dbReference type="GO" id="GO:0005886">
    <property type="term" value="C:plasma membrane"/>
    <property type="evidence" value="ECO:0007669"/>
    <property type="project" value="TreeGrafter"/>
</dbReference>
<keyword evidence="6" id="KW-1185">Reference proteome</keyword>
<dbReference type="SMART" id="SM00382">
    <property type="entry name" value="AAA"/>
    <property type="match status" value="1"/>
</dbReference>
<gene>
    <name evidence="5" type="ORF">FYJ74_02255</name>
</gene>
<dbReference type="InterPro" id="IPR027417">
    <property type="entry name" value="P-loop_NTPase"/>
</dbReference>